<accession>A0ACB9CWY0</accession>
<name>A0ACB9CWY0_CICIN</name>
<organism evidence="1 2">
    <name type="scientific">Cichorium intybus</name>
    <name type="common">Chicory</name>
    <dbReference type="NCBI Taxonomy" id="13427"/>
    <lineage>
        <taxon>Eukaryota</taxon>
        <taxon>Viridiplantae</taxon>
        <taxon>Streptophyta</taxon>
        <taxon>Embryophyta</taxon>
        <taxon>Tracheophyta</taxon>
        <taxon>Spermatophyta</taxon>
        <taxon>Magnoliopsida</taxon>
        <taxon>eudicotyledons</taxon>
        <taxon>Gunneridae</taxon>
        <taxon>Pentapetalae</taxon>
        <taxon>asterids</taxon>
        <taxon>campanulids</taxon>
        <taxon>Asterales</taxon>
        <taxon>Asteraceae</taxon>
        <taxon>Cichorioideae</taxon>
        <taxon>Cichorieae</taxon>
        <taxon>Cichoriinae</taxon>
        <taxon>Cichorium</taxon>
    </lineage>
</organism>
<comment type="caution">
    <text evidence="1">The sequence shown here is derived from an EMBL/GenBank/DDBJ whole genome shotgun (WGS) entry which is preliminary data.</text>
</comment>
<protein>
    <submittedName>
        <fullName evidence="1">Uncharacterized protein</fullName>
    </submittedName>
</protein>
<evidence type="ECO:0000313" key="2">
    <source>
        <dbReference type="Proteomes" id="UP001055811"/>
    </source>
</evidence>
<gene>
    <name evidence="1" type="ORF">L2E82_28634</name>
</gene>
<reference evidence="1 2" key="2">
    <citation type="journal article" date="2022" name="Mol. Ecol. Resour.">
        <title>The genomes of chicory, endive, great burdock and yacon provide insights into Asteraceae paleo-polyploidization history and plant inulin production.</title>
        <authorList>
            <person name="Fan W."/>
            <person name="Wang S."/>
            <person name="Wang H."/>
            <person name="Wang A."/>
            <person name="Jiang F."/>
            <person name="Liu H."/>
            <person name="Zhao H."/>
            <person name="Xu D."/>
            <person name="Zhang Y."/>
        </authorList>
    </citation>
    <scope>NUCLEOTIDE SEQUENCE [LARGE SCALE GENOMIC DNA]</scope>
    <source>
        <strain evidence="2">cv. Punajuju</strain>
        <tissue evidence="1">Leaves</tissue>
    </source>
</reference>
<proteinExistence type="predicted"/>
<dbReference type="EMBL" id="CM042013">
    <property type="protein sequence ID" value="KAI3738597.1"/>
    <property type="molecule type" value="Genomic_DNA"/>
</dbReference>
<evidence type="ECO:0000313" key="1">
    <source>
        <dbReference type="EMBL" id="KAI3738597.1"/>
    </source>
</evidence>
<reference evidence="2" key="1">
    <citation type="journal article" date="2022" name="Mol. Ecol. Resour.">
        <title>The genomes of chicory, endive, great burdock and yacon provide insights into Asteraceae palaeo-polyploidization history and plant inulin production.</title>
        <authorList>
            <person name="Fan W."/>
            <person name="Wang S."/>
            <person name="Wang H."/>
            <person name="Wang A."/>
            <person name="Jiang F."/>
            <person name="Liu H."/>
            <person name="Zhao H."/>
            <person name="Xu D."/>
            <person name="Zhang Y."/>
        </authorList>
    </citation>
    <scope>NUCLEOTIDE SEQUENCE [LARGE SCALE GENOMIC DNA]</scope>
    <source>
        <strain evidence="2">cv. Punajuju</strain>
    </source>
</reference>
<sequence length="106" mass="10675">MDMRITKMMMILLLLYVINGHHASSDWLHHRQAIAHGGGAGGHGGHGGGGGGHGAGGGGHPGAVIPAHAAGGQQAHGRKNDGSLRTASLFRLASTMLGLVVLLCFS</sequence>
<keyword evidence="2" id="KW-1185">Reference proteome</keyword>
<dbReference type="Proteomes" id="UP001055811">
    <property type="component" value="Linkage Group LG05"/>
</dbReference>